<evidence type="ECO:0000313" key="3">
    <source>
        <dbReference type="Proteomes" id="UP000823749"/>
    </source>
</evidence>
<dbReference type="AlphaFoldDB" id="A0AAV6I937"/>
<evidence type="ECO:0000313" key="2">
    <source>
        <dbReference type="EMBL" id="KAG5523869.1"/>
    </source>
</evidence>
<name>A0AAV6I937_9ERIC</name>
<feature type="region of interest" description="Disordered" evidence="1">
    <location>
        <begin position="56"/>
        <end position="79"/>
    </location>
</feature>
<keyword evidence="3" id="KW-1185">Reference proteome</keyword>
<evidence type="ECO:0000256" key="1">
    <source>
        <dbReference type="SAM" id="MobiDB-lite"/>
    </source>
</evidence>
<dbReference type="EMBL" id="JACTNZ010000011">
    <property type="protein sequence ID" value="KAG5523869.1"/>
    <property type="molecule type" value="Genomic_DNA"/>
</dbReference>
<accession>A0AAV6I937</accession>
<reference evidence="2" key="1">
    <citation type="submission" date="2020-08" db="EMBL/GenBank/DDBJ databases">
        <title>Plant Genome Project.</title>
        <authorList>
            <person name="Zhang R.-G."/>
        </authorList>
    </citation>
    <scope>NUCLEOTIDE SEQUENCE</scope>
    <source>
        <strain evidence="2">WSP0</strain>
        <tissue evidence="2">Leaf</tissue>
    </source>
</reference>
<sequence length="79" mass="9052">MSLPTRWQTSLLSSSRRIRLSSRPYKVKSKSFVLSWWTWRLLLVSIWPRPGIGSRPPSCLMKPKVPQRMGLSRGSSLGP</sequence>
<protein>
    <submittedName>
        <fullName evidence="2">Uncharacterized protein</fullName>
    </submittedName>
</protein>
<organism evidence="2 3">
    <name type="scientific">Rhododendron griersonianum</name>
    <dbReference type="NCBI Taxonomy" id="479676"/>
    <lineage>
        <taxon>Eukaryota</taxon>
        <taxon>Viridiplantae</taxon>
        <taxon>Streptophyta</taxon>
        <taxon>Embryophyta</taxon>
        <taxon>Tracheophyta</taxon>
        <taxon>Spermatophyta</taxon>
        <taxon>Magnoliopsida</taxon>
        <taxon>eudicotyledons</taxon>
        <taxon>Gunneridae</taxon>
        <taxon>Pentapetalae</taxon>
        <taxon>asterids</taxon>
        <taxon>Ericales</taxon>
        <taxon>Ericaceae</taxon>
        <taxon>Ericoideae</taxon>
        <taxon>Rhodoreae</taxon>
        <taxon>Rhododendron</taxon>
    </lineage>
</organism>
<comment type="caution">
    <text evidence="2">The sequence shown here is derived from an EMBL/GenBank/DDBJ whole genome shotgun (WGS) entry which is preliminary data.</text>
</comment>
<gene>
    <name evidence="2" type="ORF">RHGRI_030757</name>
</gene>
<dbReference type="Proteomes" id="UP000823749">
    <property type="component" value="Chromosome 11"/>
</dbReference>
<proteinExistence type="predicted"/>